<dbReference type="PANTHER" id="PTHR42862">
    <property type="entry name" value="DELTA-1-PYRROLINE-5-CARBOXYLATE DEHYDROGENASE 1, ISOFORM A-RELATED"/>
    <property type="match status" value="1"/>
</dbReference>
<dbReference type="InterPro" id="IPR011975">
    <property type="entry name" value="PaaN_2"/>
</dbReference>
<proteinExistence type="predicted"/>
<sequence length="562" mass="59869">MGHDRGSGWFDRHRARLDGAVEAAALRTHFSVFDEPAAPPDAESAGSPPADPMAAGRRAFEAWLGTTFPIATPGAEGTIAPERSPYGYDLRVAYPRVVDVDALVAAAGRRRRPWRDAGPDARVGVCLEILDRLDARAFELAHALQHTCGMPIGLAYAAGVTNALDRSLETLAWSWSVMTSVAGSARWERPGWTPMDKTYTVIPRGLSLLIGCDTFPTWSDWPALFASLAAGNPVIVHPHPRTVLPFAITVQVCQEVLAEAGFDPTLVTLAVAEPGDPLRQSLAVRPEVAIVDYTGNADFCQWLERRAGQARLFTETPGVNCVVIDSTPDFEAMCDNLALSLAIFSGQMITAPHNILVPRGGIETDEGTKTPAEVAAGIGAALDRLLADERQAVELIGVLAGEEAGASVDQAMARPSLGSVLVPSRPLKHPDHPGAVLRTPLVLGRSSVDAEIYPGDTLGPVTFLIETADTEESIALLYLTADRHGAVAASVYSTSEDVVAEVRSVALDHGIMLSENLHAEVVLNAAWAFSDFHGGGSPSGASYVDASYVSPRFRMVQSRRHA</sequence>
<dbReference type="InterPro" id="IPR016161">
    <property type="entry name" value="Ald_DH/histidinol_DH"/>
</dbReference>
<dbReference type="InterPro" id="IPR016163">
    <property type="entry name" value="Ald_DH_C"/>
</dbReference>
<accession>A0ABS7UBA3</accession>
<keyword evidence="5" id="KW-1185">Reference proteome</keyword>
<dbReference type="SUPFAM" id="SSF53720">
    <property type="entry name" value="ALDH-like"/>
    <property type="match status" value="1"/>
</dbReference>
<protein>
    <submittedName>
        <fullName evidence="4">Phenylacetic acid degradation protein PaaN</fullName>
    </submittedName>
</protein>
<gene>
    <name evidence="4" type="primary">paaN</name>
    <name evidence="4" type="ORF">K8U61_07330</name>
</gene>
<feature type="domain" description="Aldehyde dehydrogenase" evidence="3">
    <location>
        <begin position="96"/>
        <end position="502"/>
    </location>
</feature>
<dbReference type="InterPro" id="IPR015590">
    <property type="entry name" value="Aldehyde_DH_dom"/>
</dbReference>
<dbReference type="PANTHER" id="PTHR42862:SF1">
    <property type="entry name" value="DELTA-1-PYRROLINE-5-CARBOXYLATE DEHYDROGENASE 2, ISOFORM A-RELATED"/>
    <property type="match status" value="1"/>
</dbReference>
<dbReference type="InterPro" id="IPR050485">
    <property type="entry name" value="Proline_metab_enzyme"/>
</dbReference>
<dbReference type="Gene3D" id="3.40.309.10">
    <property type="entry name" value="Aldehyde Dehydrogenase, Chain A, domain 2"/>
    <property type="match status" value="1"/>
</dbReference>
<keyword evidence="1" id="KW-0560">Oxidoreductase</keyword>
<name>A0ABS7UBA3_9ACTN</name>
<evidence type="ECO:0000256" key="1">
    <source>
        <dbReference type="ARBA" id="ARBA00023002"/>
    </source>
</evidence>
<dbReference type="Pfam" id="PF00171">
    <property type="entry name" value="Aldedh"/>
    <property type="match status" value="1"/>
</dbReference>
<organism evidence="4 5">
    <name type="scientific">Nocardioides mangrovi</name>
    <dbReference type="NCBI Taxonomy" id="2874580"/>
    <lineage>
        <taxon>Bacteria</taxon>
        <taxon>Bacillati</taxon>
        <taxon>Actinomycetota</taxon>
        <taxon>Actinomycetes</taxon>
        <taxon>Propionibacteriales</taxon>
        <taxon>Nocardioidaceae</taxon>
        <taxon>Nocardioides</taxon>
    </lineage>
</organism>
<dbReference type="RefSeq" id="WP_224122344.1">
    <property type="nucleotide sequence ID" value="NZ_JAIQZJ010000003.1"/>
</dbReference>
<dbReference type="InterPro" id="IPR016162">
    <property type="entry name" value="Ald_DH_N"/>
</dbReference>
<comment type="caution">
    <text evidence="4">The sequence shown here is derived from an EMBL/GenBank/DDBJ whole genome shotgun (WGS) entry which is preliminary data.</text>
</comment>
<dbReference type="Gene3D" id="3.40.605.10">
    <property type="entry name" value="Aldehyde Dehydrogenase, Chain A, domain 1"/>
    <property type="match status" value="1"/>
</dbReference>
<evidence type="ECO:0000313" key="5">
    <source>
        <dbReference type="Proteomes" id="UP000780875"/>
    </source>
</evidence>
<evidence type="ECO:0000313" key="4">
    <source>
        <dbReference type="EMBL" id="MBZ5737968.1"/>
    </source>
</evidence>
<dbReference type="NCBIfam" id="TIGR02288">
    <property type="entry name" value="PaaN_2"/>
    <property type="match status" value="1"/>
</dbReference>
<evidence type="ECO:0000256" key="2">
    <source>
        <dbReference type="ARBA" id="ARBA00023027"/>
    </source>
</evidence>
<dbReference type="EMBL" id="JAIQZJ010000003">
    <property type="protein sequence ID" value="MBZ5737968.1"/>
    <property type="molecule type" value="Genomic_DNA"/>
</dbReference>
<dbReference type="Proteomes" id="UP000780875">
    <property type="component" value="Unassembled WGS sequence"/>
</dbReference>
<keyword evidence="2" id="KW-0520">NAD</keyword>
<reference evidence="4 5" key="1">
    <citation type="submission" date="2021-09" db="EMBL/GenBank/DDBJ databases">
        <title>Whole genome sequence of Nocardioides sp. GBK3QG-3.</title>
        <authorList>
            <person name="Tuo L."/>
        </authorList>
    </citation>
    <scope>NUCLEOTIDE SEQUENCE [LARGE SCALE GENOMIC DNA]</scope>
    <source>
        <strain evidence="4 5">GBK3QG-3</strain>
    </source>
</reference>
<evidence type="ECO:0000259" key="3">
    <source>
        <dbReference type="Pfam" id="PF00171"/>
    </source>
</evidence>